<feature type="signal peptide" evidence="1">
    <location>
        <begin position="1"/>
        <end position="20"/>
    </location>
</feature>
<dbReference type="GeneID" id="34579372"/>
<reference evidence="2 3" key="1">
    <citation type="journal article" date="2016" name="Sci. Rep.">
        <title>Penicillium arizonense, a new, genome sequenced fungal species, reveals a high chemical diversity in secreted metabolites.</title>
        <authorList>
            <person name="Grijseels S."/>
            <person name="Nielsen J.C."/>
            <person name="Randelovic M."/>
            <person name="Nielsen J."/>
            <person name="Nielsen K.F."/>
            <person name="Workman M."/>
            <person name="Frisvad J.C."/>
        </authorList>
    </citation>
    <scope>NUCLEOTIDE SEQUENCE [LARGE SCALE GENOMIC DNA]</scope>
    <source>
        <strain evidence="2 3">CBS 141311</strain>
    </source>
</reference>
<sequence length="94" mass="10061">MQVSSLMCALVAVGASLGLATPLNDNSAATQSCPSDTHTAVYVKPLKDVFIAPPPLHPTPQQQKAFLKRMARRNATVPSARLSDQTWIATKETT</sequence>
<organism evidence="2 3">
    <name type="scientific">Penicillium arizonense</name>
    <dbReference type="NCBI Taxonomy" id="1835702"/>
    <lineage>
        <taxon>Eukaryota</taxon>
        <taxon>Fungi</taxon>
        <taxon>Dikarya</taxon>
        <taxon>Ascomycota</taxon>
        <taxon>Pezizomycotina</taxon>
        <taxon>Eurotiomycetes</taxon>
        <taxon>Eurotiomycetidae</taxon>
        <taxon>Eurotiales</taxon>
        <taxon>Aspergillaceae</taxon>
        <taxon>Penicillium</taxon>
    </lineage>
</organism>
<dbReference type="AlphaFoldDB" id="A0A1F5LAH9"/>
<name>A0A1F5LAH9_PENAI</name>
<accession>A0A1F5LAH9</accession>
<comment type="caution">
    <text evidence="2">The sequence shown here is derived from an EMBL/GenBank/DDBJ whole genome shotgun (WGS) entry which is preliminary data.</text>
</comment>
<keyword evidence="1" id="KW-0732">Signal</keyword>
<evidence type="ECO:0000256" key="1">
    <source>
        <dbReference type="SAM" id="SignalP"/>
    </source>
</evidence>
<dbReference type="EMBL" id="LXJU01000018">
    <property type="protein sequence ID" value="OGE50214.1"/>
    <property type="molecule type" value="Genomic_DNA"/>
</dbReference>
<proteinExistence type="predicted"/>
<keyword evidence="3" id="KW-1185">Reference proteome</keyword>
<protein>
    <submittedName>
        <fullName evidence="2">Uncharacterized protein</fullName>
    </submittedName>
</protein>
<evidence type="ECO:0000313" key="2">
    <source>
        <dbReference type="EMBL" id="OGE50214.1"/>
    </source>
</evidence>
<evidence type="ECO:0000313" key="3">
    <source>
        <dbReference type="Proteomes" id="UP000177622"/>
    </source>
</evidence>
<gene>
    <name evidence="2" type="ORF">PENARI_c018G09648</name>
</gene>
<dbReference type="Proteomes" id="UP000177622">
    <property type="component" value="Unassembled WGS sequence"/>
</dbReference>
<dbReference type="RefSeq" id="XP_022485663.1">
    <property type="nucleotide sequence ID" value="XM_022634638.1"/>
</dbReference>
<feature type="chain" id="PRO_5009519400" evidence="1">
    <location>
        <begin position="21"/>
        <end position="94"/>
    </location>
</feature>